<reference evidence="1" key="1">
    <citation type="submission" date="2020-11" db="EMBL/GenBank/DDBJ databases">
        <authorList>
            <consortium name="DOE Joint Genome Institute"/>
            <person name="Ahrendt S."/>
            <person name="Riley R."/>
            <person name="Andreopoulos W."/>
            <person name="Labutti K."/>
            <person name="Pangilinan J."/>
            <person name="Ruiz-Duenas F.J."/>
            <person name="Barrasa J.M."/>
            <person name="Sanchez-Garcia M."/>
            <person name="Camarero S."/>
            <person name="Miyauchi S."/>
            <person name="Serrano A."/>
            <person name="Linde D."/>
            <person name="Babiker R."/>
            <person name="Drula E."/>
            <person name="Ayuso-Fernandez I."/>
            <person name="Pacheco R."/>
            <person name="Padilla G."/>
            <person name="Ferreira P."/>
            <person name="Barriuso J."/>
            <person name="Kellner H."/>
            <person name="Castanera R."/>
            <person name="Alfaro M."/>
            <person name="Ramirez L."/>
            <person name="Pisabarro A.G."/>
            <person name="Kuo A."/>
            <person name="Tritt A."/>
            <person name="Lipzen A."/>
            <person name="He G."/>
            <person name="Yan M."/>
            <person name="Ng V."/>
            <person name="Cullen D."/>
            <person name="Martin F."/>
            <person name="Rosso M.-N."/>
            <person name="Henrissat B."/>
            <person name="Hibbett D."/>
            <person name="Martinez A.T."/>
            <person name="Grigoriev I.V."/>
        </authorList>
    </citation>
    <scope>NUCLEOTIDE SEQUENCE</scope>
    <source>
        <strain evidence="1">CBS 247.69</strain>
    </source>
</reference>
<dbReference type="AlphaFoldDB" id="A0A9P5YIH1"/>
<protein>
    <submittedName>
        <fullName evidence="1">Uncharacterized protein</fullName>
    </submittedName>
</protein>
<accession>A0A9P5YIH1</accession>
<dbReference type="Proteomes" id="UP000807353">
    <property type="component" value="Unassembled WGS sequence"/>
</dbReference>
<sequence length="107" mass="11871">MPSLAFFAYIYLLDNSTGLSEAVTILSQINSRWTQESSGSLYLSVVMVAPFLSTQYHTRVVPRKSPVDLPADEPEVIYKGHLNAAATRRRTRGGYNNDGLVASWTYA</sequence>
<evidence type="ECO:0000313" key="2">
    <source>
        <dbReference type="Proteomes" id="UP000807353"/>
    </source>
</evidence>
<comment type="caution">
    <text evidence="1">The sequence shown here is derived from an EMBL/GenBank/DDBJ whole genome shotgun (WGS) entry which is preliminary data.</text>
</comment>
<organism evidence="1 2">
    <name type="scientific">Collybia nuda</name>
    <dbReference type="NCBI Taxonomy" id="64659"/>
    <lineage>
        <taxon>Eukaryota</taxon>
        <taxon>Fungi</taxon>
        <taxon>Dikarya</taxon>
        <taxon>Basidiomycota</taxon>
        <taxon>Agaricomycotina</taxon>
        <taxon>Agaricomycetes</taxon>
        <taxon>Agaricomycetidae</taxon>
        <taxon>Agaricales</taxon>
        <taxon>Tricholomatineae</taxon>
        <taxon>Clitocybaceae</taxon>
        <taxon>Collybia</taxon>
    </lineage>
</organism>
<proteinExistence type="predicted"/>
<keyword evidence="2" id="KW-1185">Reference proteome</keyword>
<dbReference type="EMBL" id="MU150229">
    <property type="protein sequence ID" value="KAF9469513.1"/>
    <property type="molecule type" value="Genomic_DNA"/>
</dbReference>
<name>A0A9P5YIH1_9AGAR</name>
<evidence type="ECO:0000313" key="1">
    <source>
        <dbReference type="EMBL" id="KAF9469513.1"/>
    </source>
</evidence>
<gene>
    <name evidence="1" type="ORF">BDZ94DRAFT_1303223</name>
</gene>